<evidence type="ECO:0000256" key="4">
    <source>
        <dbReference type="ARBA" id="ARBA00023015"/>
    </source>
</evidence>
<dbReference type="PANTHER" id="PTHR13104">
    <property type="entry name" value="MED-6-RELATED"/>
    <property type="match status" value="1"/>
</dbReference>
<evidence type="ECO:0000313" key="10">
    <source>
        <dbReference type="EMBL" id="KAK0512632.1"/>
    </source>
</evidence>
<comment type="caution">
    <text evidence="10">The sequence shown here is derived from an EMBL/GenBank/DDBJ whole genome shotgun (WGS) entry which is preliminary data.</text>
</comment>
<comment type="subunit">
    <text evidence="8">Component of the Mediator complex.</text>
</comment>
<feature type="region of interest" description="Disordered" evidence="9">
    <location>
        <begin position="275"/>
        <end position="359"/>
    </location>
</feature>
<evidence type="ECO:0000256" key="3">
    <source>
        <dbReference type="ARBA" id="ARBA00020634"/>
    </source>
</evidence>
<evidence type="ECO:0000313" key="11">
    <source>
        <dbReference type="Proteomes" id="UP001166286"/>
    </source>
</evidence>
<dbReference type="InterPro" id="IPR038566">
    <property type="entry name" value="Mediator_Med6_sf"/>
</dbReference>
<sequence>MAGGQQPLLDEIHGNAPALAQSMNGIHTNTVLPYFAASPFFDAMSNNATLTTQALNNPNMFYIIQTRADFEARLKTMQGLEFMVTHDPSENDTKFPNSGVWVIRKQIRRKRQGMPDDITPISSYYVVNENVYMAPSVVNIIGSRMLSAVTSLTKLIAEASSLPTFTPATGHTYLPPVPKNTTGGSSLQATQMSRATSPLPGGNTPMPATQDTVGTAKGMPKPSSDIDYRGLQMLAGSYDLLLRYGNEYMDENPVVGEPGAFKLAKAHNPALASFTSTTKSSFESSQAATPGKGALTPQPPPIKTEDLPAPVKKSTKGGEKSPTTPGGSKEKKMRRKSKAAGAGDSATPRVTTPKTSTPK</sequence>
<reference evidence="10" key="1">
    <citation type="submission" date="2023-03" db="EMBL/GenBank/DDBJ databases">
        <title>Complete genome of Cladonia borealis.</title>
        <authorList>
            <person name="Park H."/>
        </authorList>
    </citation>
    <scope>NUCLEOTIDE SEQUENCE</scope>
    <source>
        <strain evidence="10">ANT050790</strain>
    </source>
</reference>
<organism evidence="10 11">
    <name type="scientific">Cladonia borealis</name>
    <dbReference type="NCBI Taxonomy" id="184061"/>
    <lineage>
        <taxon>Eukaryota</taxon>
        <taxon>Fungi</taxon>
        <taxon>Dikarya</taxon>
        <taxon>Ascomycota</taxon>
        <taxon>Pezizomycotina</taxon>
        <taxon>Lecanoromycetes</taxon>
        <taxon>OSLEUM clade</taxon>
        <taxon>Lecanoromycetidae</taxon>
        <taxon>Lecanorales</taxon>
        <taxon>Lecanorineae</taxon>
        <taxon>Cladoniaceae</taxon>
        <taxon>Cladonia</taxon>
    </lineage>
</organism>
<dbReference type="AlphaFoldDB" id="A0AA39R0F0"/>
<evidence type="ECO:0000256" key="6">
    <source>
        <dbReference type="ARBA" id="ARBA00023242"/>
    </source>
</evidence>
<evidence type="ECO:0000256" key="8">
    <source>
        <dbReference type="RuleBase" id="RU364143"/>
    </source>
</evidence>
<dbReference type="GO" id="GO:0016592">
    <property type="term" value="C:mediator complex"/>
    <property type="evidence" value="ECO:0007669"/>
    <property type="project" value="InterPro"/>
</dbReference>
<keyword evidence="11" id="KW-1185">Reference proteome</keyword>
<keyword evidence="8" id="KW-0010">Activator</keyword>
<evidence type="ECO:0000256" key="2">
    <source>
        <dbReference type="ARBA" id="ARBA00007526"/>
    </source>
</evidence>
<evidence type="ECO:0000256" key="7">
    <source>
        <dbReference type="ARBA" id="ARBA00031259"/>
    </source>
</evidence>
<feature type="compositionally biased region" description="Polar residues" evidence="9">
    <location>
        <begin position="348"/>
        <end position="359"/>
    </location>
</feature>
<evidence type="ECO:0000256" key="9">
    <source>
        <dbReference type="SAM" id="MobiDB-lite"/>
    </source>
</evidence>
<gene>
    <name evidence="8" type="primary">MED6</name>
    <name evidence="10" type="ORF">JMJ35_004649</name>
</gene>
<feature type="compositionally biased region" description="Low complexity" evidence="9">
    <location>
        <begin position="275"/>
        <end position="285"/>
    </location>
</feature>
<protein>
    <recommendedName>
        <fullName evidence="3 8">Mediator of RNA polymerase II transcription subunit 6</fullName>
    </recommendedName>
    <alternativeName>
        <fullName evidence="7 8">Mediator complex subunit 6</fullName>
    </alternativeName>
</protein>
<keyword evidence="4 8" id="KW-0805">Transcription regulation</keyword>
<dbReference type="Proteomes" id="UP001166286">
    <property type="component" value="Unassembled WGS sequence"/>
</dbReference>
<proteinExistence type="inferred from homology"/>
<evidence type="ECO:0000256" key="5">
    <source>
        <dbReference type="ARBA" id="ARBA00023163"/>
    </source>
</evidence>
<accession>A0AA39R0F0</accession>
<evidence type="ECO:0000256" key="1">
    <source>
        <dbReference type="ARBA" id="ARBA00004123"/>
    </source>
</evidence>
<dbReference type="Pfam" id="PF04934">
    <property type="entry name" value="Med6"/>
    <property type="match status" value="1"/>
</dbReference>
<name>A0AA39R0F0_9LECA</name>
<dbReference type="EMBL" id="JAFEKC020000009">
    <property type="protein sequence ID" value="KAK0512632.1"/>
    <property type="molecule type" value="Genomic_DNA"/>
</dbReference>
<keyword evidence="6 8" id="KW-0539">Nucleus</keyword>
<comment type="subcellular location">
    <subcellularLocation>
        <location evidence="1 8">Nucleus</location>
    </subcellularLocation>
</comment>
<dbReference type="Gene3D" id="3.10.450.580">
    <property type="entry name" value="Mediator complex, subunit Med6"/>
    <property type="match status" value="1"/>
</dbReference>
<keyword evidence="5 8" id="KW-0804">Transcription</keyword>
<comment type="function">
    <text evidence="8">Component of the Mediator complex, a coactivator involved in the regulated transcription of nearly all RNA polymerase II-dependent genes. Mediator functions as a bridge to convey information from gene-specific regulatory proteins to the basal RNA polymerase II transcription machinery. Mediator is recruited to promoters by direct interactions with regulatory proteins and serves as a scaffold for the assembly of a functional preinitiation complex with RNA polymerase II and the general transcription factors.</text>
</comment>
<dbReference type="GO" id="GO:0003712">
    <property type="term" value="F:transcription coregulator activity"/>
    <property type="evidence" value="ECO:0007669"/>
    <property type="project" value="InterPro"/>
</dbReference>
<comment type="similarity">
    <text evidence="2 8">Belongs to the Mediator complex subunit 6 family.</text>
</comment>
<dbReference type="GO" id="GO:0006357">
    <property type="term" value="P:regulation of transcription by RNA polymerase II"/>
    <property type="evidence" value="ECO:0007669"/>
    <property type="project" value="InterPro"/>
</dbReference>
<dbReference type="InterPro" id="IPR007018">
    <property type="entry name" value="Mediator_Med6"/>
</dbReference>